<dbReference type="Pfam" id="PF00126">
    <property type="entry name" value="HTH_1"/>
    <property type="match status" value="1"/>
</dbReference>
<dbReference type="Proteomes" id="UP000196027">
    <property type="component" value="Chromosome"/>
</dbReference>
<protein>
    <submittedName>
        <fullName evidence="6">Transcriptional regulator</fullName>
    </submittedName>
</protein>
<dbReference type="Gene3D" id="3.40.190.290">
    <property type="match status" value="1"/>
</dbReference>
<dbReference type="InterPro" id="IPR000847">
    <property type="entry name" value="LysR_HTH_N"/>
</dbReference>
<dbReference type="InterPro" id="IPR036390">
    <property type="entry name" value="WH_DNA-bd_sf"/>
</dbReference>
<dbReference type="InterPro" id="IPR005119">
    <property type="entry name" value="LysR_subst-bd"/>
</dbReference>
<dbReference type="FunFam" id="1.10.10.10:FF:000001">
    <property type="entry name" value="LysR family transcriptional regulator"/>
    <property type="match status" value="1"/>
</dbReference>
<dbReference type="RefSeq" id="WP_198343265.1">
    <property type="nucleotide sequence ID" value="NZ_CP021425.1"/>
</dbReference>
<evidence type="ECO:0000313" key="6">
    <source>
        <dbReference type="EMBL" id="ARU55680.1"/>
    </source>
</evidence>
<dbReference type="PROSITE" id="PS50931">
    <property type="entry name" value="HTH_LYSR"/>
    <property type="match status" value="1"/>
</dbReference>
<dbReference type="InterPro" id="IPR058163">
    <property type="entry name" value="LysR-type_TF_proteobact-type"/>
</dbReference>
<dbReference type="PANTHER" id="PTHR30537">
    <property type="entry name" value="HTH-TYPE TRANSCRIPTIONAL REGULATOR"/>
    <property type="match status" value="1"/>
</dbReference>
<dbReference type="SUPFAM" id="SSF46785">
    <property type="entry name" value="Winged helix' DNA-binding domain"/>
    <property type="match status" value="1"/>
</dbReference>
<keyword evidence="7" id="KW-1185">Reference proteome</keyword>
<dbReference type="GO" id="GO:0003700">
    <property type="term" value="F:DNA-binding transcription factor activity"/>
    <property type="evidence" value="ECO:0007669"/>
    <property type="project" value="InterPro"/>
</dbReference>
<dbReference type="SUPFAM" id="SSF53850">
    <property type="entry name" value="Periplasmic binding protein-like II"/>
    <property type="match status" value="1"/>
</dbReference>
<evidence type="ECO:0000256" key="4">
    <source>
        <dbReference type="ARBA" id="ARBA00023163"/>
    </source>
</evidence>
<name>A0A1Y0I619_9GAMM</name>
<dbReference type="GO" id="GO:0043565">
    <property type="term" value="F:sequence-specific DNA binding"/>
    <property type="evidence" value="ECO:0007669"/>
    <property type="project" value="TreeGrafter"/>
</dbReference>
<dbReference type="GO" id="GO:0006351">
    <property type="term" value="P:DNA-templated transcription"/>
    <property type="evidence" value="ECO:0007669"/>
    <property type="project" value="TreeGrafter"/>
</dbReference>
<dbReference type="Gene3D" id="1.10.10.10">
    <property type="entry name" value="Winged helix-like DNA-binding domain superfamily/Winged helix DNA-binding domain"/>
    <property type="match status" value="1"/>
</dbReference>
<evidence type="ECO:0000256" key="3">
    <source>
        <dbReference type="ARBA" id="ARBA00023125"/>
    </source>
</evidence>
<sequence>MDWRSVKFDWNRARAFLVTAEEGSLSAAARALGMAQPTLGRQVSALEEELGVSLFERVGKGLVLTPAGLALIEHVRAMGDAASQLSLTASGQSQAVEGSICISTTEVTAYFILPPILQKLRSLYPGIHLEIIATNDASDLKRREADIAIRAFRPTEPELIAKKLRDLRASLYATPTFLDQLGRPKTPQGFANAGFIGIGAGNDEYIRVLQEHGFTINHSNFPVKTDNHLLHWELTKQGMGIGVMPVEIGDAESGVERIWAGQDVFKGEVWLVSHRELRTSKRVRIVFDFLAAALAN</sequence>
<proteinExistence type="inferred from homology"/>
<evidence type="ECO:0000256" key="1">
    <source>
        <dbReference type="ARBA" id="ARBA00009437"/>
    </source>
</evidence>
<feature type="domain" description="HTH lysR-type" evidence="5">
    <location>
        <begin position="8"/>
        <end position="65"/>
    </location>
</feature>
<gene>
    <name evidence="6" type="ORF">OLMES_1605</name>
</gene>
<dbReference type="InterPro" id="IPR036388">
    <property type="entry name" value="WH-like_DNA-bd_sf"/>
</dbReference>
<evidence type="ECO:0000313" key="7">
    <source>
        <dbReference type="Proteomes" id="UP000196027"/>
    </source>
</evidence>
<dbReference type="PRINTS" id="PR00039">
    <property type="entry name" value="HTHLYSR"/>
</dbReference>
<keyword evidence="4" id="KW-0804">Transcription</keyword>
<evidence type="ECO:0000259" key="5">
    <source>
        <dbReference type="PROSITE" id="PS50931"/>
    </source>
</evidence>
<dbReference type="PANTHER" id="PTHR30537:SF3">
    <property type="entry name" value="TRANSCRIPTIONAL REGULATORY PROTEIN"/>
    <property type="match status" value="1"/>
</dbReference>
<reference evidence="6 7" key="1">
    <citation type="submission" date="2017-05" db="EMBL/GenBank/DDBJ databases">
        <title>Genomic insights into alkan degradation activity of Oleiphilus messinensis.</title>
        <authorList>
            <person name="Kozyavkin S.A."/>
            <person name="Slesarev A.I."/>
            <person name="Golyshin P.N."/>
            <person name="Korzhenkov A."/>
            <person name="Golyshina O.N."/>
            <person name="Toshchakov S.V."/>
        </authorList>
    </citation>
    <scope>NUCLEOTIDE SEQUENCE [LARGE SCALE GENOMIC DNA]</scope>
    <source>
        <strain evidence="6 7">ME102</strain>
    </source>
</reference>
<dbReference type="Pfam" id="PF03466">
    <property type="entry name" value="LysR_substrate"/>
    <property type="match status" value="1"/>
</dbReference>
<evidence type="ECO:0000256" key="2">
    <source>
        <dbReference type="ARBA" id="ARBA00023015"/>
    </source>
</evidence>
<comment type="similarity">
    <text evidence="1">Belongs to the LysR transcriptional regulatory family.</text>
</comment>
<dbReference type="KEGG" id="ome:OLMES_1605"/>
<dbReference type="AlphaFoldDB" id="A0A1Y0I619"/>
<keyword evidence="2" id="KW-0805">Transcription regulation</keyword>
<accession>A0A1Y0I619</accession>
<organism evidence="6 7">
    <name type="scientific">Oleiphilus messinensis</name>
    <dbReference type="NCBI Taxonomy" id="141451"/>
    <lineage>
        <taxon>Bacteria</taxon>
        <taxon>Pseudomonadati</taxon>
        <taxon>Pseudomonadota</taxon>
        <taxon>Gammaproteobacteria</taxon>
        <taxon>Oceanospirillales</taxon>
        <taxon>Oleiphilaceae</taxon>
        <taxon>Oleiphilus</taxon>
    </lineage>
</organism>
<keyword evidence="3" id="KW-0238">DNA-binding</keyword>
<dbReference type="EMBL" id="CP021425">
    <property type="protein sequence ID" value="ARU55680.1"/>
    <property type="molecule type" value="Genomic_DNA"/>
</dbReference>